<proteinExistence type="predicted"/>
<organism evidence="1 2">
    <name type="scientific">Solanum commersonii</name>
    <name type="common">Commerson's wild potato</name>
    <name type="synonym">Commerson's nightshade</name>
    <dbReference type="NCBI Taxonomy" id="4109"/>
    <lineage>
        <taxon>Eukaryota</taxon>
        <taxon>Viridiplantae</taxon>
        <taxon>Streptophyta</taxon>
        <taxon>Embryophyta</taxon>
        <taxon>Tracheophyta</taxon>
        <taxon>Spermatophyta</taxon>
        <taxon>Magnoliopsida</taxon>
        <taxon>eudicotyledons</taxon>
        <taxon>Gunneridae</taxon>
        <taxon>Pentapetalae</taxon>
        <taxon>asterids</taxon>
        <taxon>lamiids</taxon>
        <taxon>Solanales</taxon>
        <taxon>Solanaceae</taxon>
        <taxon>Solanoideae</taxon>
        <taxon>Solaneae</taxon>
        <taxon>Solanum</taxon>
    </lineage>
</organism>
<gene>
    <name evidence="1" type="ORF">H5410_045959</name>
</gene>
<dbReference type="AlphaFoldDB" id="A0A9J5XD17"/>
<evidence type="ECO:0000313" key="2">
    <source>
        <dbReference type="Proteomes" id="UP000824120"/>
    </source>
</evidence>
<dbReference type="EMBL" id="JACXVP010000009">
    <property type="protein sequence ID" value="KAG5585525.1"/>
    <property type="molecule type" value="Genomic_DNA"/>
</dbReference>
<protein>
    <submittedName>
        <fullName evidence="1">Uncharacterized protein</fullName>
    </submittedName>
</protein>
<dbReference type="Proteomes" id="UP000824120">
    <property type="component" value="Chromosome 9"/>
</dbReference>
<comment type="caution">
    <text evidence="1">The sequence shown here is derived from an EMBL/GenBank/DDBJ whole genome shotgun (WGS) entry which is preliminary data.</text>
</comment>
<name>A0A9J5XD17_SOLCO</name>
<sequence>MIRLVSLSWEWTLRLEAFVSIQRVRGKARLGQGLWLQQFLELSQRLIIWLTLPLQFVTKHLISTTSTFSLVVSHKRVVEQACLETHSDGGKRMFHHYNSEKNSTLRGNISSSRGSKALGLTLLLLGHCNQLLSVIVVMGLAR</sequence>
<evidence type="ECO:0000313" key="1">
    <source>
        <dbReference type="EMBL" id="KAG5585525.1"/>
    </source>
</evidence>
<reference evidence="1 2" key="1">
    <citation type="submission" date="2020-09" db="EMBL/GenBank/DDBJ databases">
        <title>De no assembly of potato wild relative species, Solanum commersonii.</title>
        <authorList>
            <person name="Cho K."/>
        </authorList>
    </citation>
    <scope>NUCLEOTIDE SEQUENCE [LARGE SCALE GENOMIC DNA]</scope>
    <source>
        <strain evidence="1">LZ3.2</strain>
        <tissue evidence="1">Leaf</tissue>
    </source>
</reference>
<accession>A0A9J5XD17</accession>
<keyword evidence="2" id="KW-1185">Reference proteome</keyword>